<dbReference type="Gene3D" id="3.40.50.2300">
    <property type="match status" value="1"/>
</dbReference>
<evidence type="ECO:0000313" key="5">
    <source>
        <dbReference type="Proteomes" id="UP000095552"/>
    </source>
</evidence>
<dbReference type="GO" id="GO:0003677">
    <property type="term" value="F:DNA binding"/>
    <property type="evidence" value="ECO:0007669"/>
    <property type="project" value="InterPro"/>
</dbReference>
<dbReference type="InterPro" id="IPR011006">
    <property type="entry name" value="CheY-like_superfamily"/>
</dbReference>
<accession>A0A1E5SXW0</accession>
<proteinExistence type="predicted"/>
<dbReference type="Gene3D" id="2.40.50.1020">
    <property type="entry name" value="LytTr DNA-binding domain"/>
    <property type="match status" value="1"/>
</dbReference>
<dbReference type="Proteomes" id="UP000095552">
    <property type="component" value="Unassembled WGS sequence"/>
</dbReference>
<dbReference type="PROSITE" id="PS50110">
    <property type="entry name" value="RESPONSE_REGULATORY"/>
    <property type="match status" value="1"/>
</dbReference>
<comment type="caution">
    <text evidence="4">The sequence shown here is derived from an EMBL/GenBank/DDBJ whole genome shotgun (WGS) entry which is preliminary data.</text>
</comment>
<dbReference type="InterPro" id="IPR001789">
    <property type="entry name" value="Sig_transdc_resp-reg_receiver"/>
</dbReference>
<dbReference type="Pfam" id="PF00072">
    <property type="entry name" value="Response_reg"/>
    <property type="match status" value="1"/>
</dbReference>
<name>A0A1E5SXW0_9BACT</name>
<dbReference type="SUPFAM" id="SSF52172">
    <property type="entry name" value="CheY-like"/>
    <property type="match status" value="1"/>
</dbReference>
<dbReference type="InterPro" id="IPR007492">
    <property type="entry name" value="LytTR_DNA-bd_dom"/>
</dbReference>
<evidence type="ECO:0000259" key="3">
    <source>
        <dbReference type="PROSITE" id="PS50930"/>
    </source>
</evidence>
<dbReference type="RefSeq" id="WP_069835469.1">
    <property type="nucleotide sequence ID" value="NZ_MDGQ01000005.1"/>
</dbReference>
<dbReference type="SMART" id="SM00448">
    <property type="entry name" value="REC"/>
    <property type="match status" value="1"/>
</dbReference>
<dbReference type="PANTHER" id="PTHR37299:SF1">
    <property type="entry name" value="STAGE 0 SPORULATION PROTEIN A HOMOLOG"/>
    <property type="match status" value="1"/>
</dbReference>
<keyword evidence="1" id="KW-0597">Phosphoprotein</keyword>
<keyword evidence="5" id="KW-1185">Reference proteome</keyword>
<feature type="modified residue" description="4-aspartylphosphate" evidence="1">
    <location>
        <position position="60"/>
    </location>
</feature>
<dbReference type="EMBL" id="MDGQ01000005">
    <property type="protein sequence ID" value="OEK03964.1"/>
    <property type="molecule type" value="Genomic_DNA"/>
</dbReference>
<organism evidence="4 5">
    <name type="scientific">Roseivirga misakiensis</name>
    <dbReference type="NCBI Taxonomy" id="1563681"/>
    <lineage>
        <taxon>Bacteria</taxon>
        <taxon>Pseudomonadati</taxon>
        <taxon>Bacteroidota</taxon>
        <taxon>Cytophagia</taxon>
        <taxon>Cytophagales</taxon>
        <taxon>Roseivirgaceae</taxon>
        <taxon>Roseivirga</taxon>
    </lineage>
</organism>
<reference evidence="4 5" key="1">
    <citation type="submission" date="2016-08" db="EMBL/GenBank/DDBJ databases">
        <title>Draft genome of Fabibacter sp. strain SK-8.</title>
        <authorList>
            <person name="Wong S.-K."/>
            <person name="Hamasaki K."/>
            <person name="Yoshizawa S."/>
        </authorList>
    </citation>
    <scope>NUCLEOTIDE SEQUENCE [LARGE SCALE GENOMIC DNA]</scope>
    <source>
        <strain evidence="4 5">SK-8</strain>
    </source>
</reference>
<dbReference type="AlphaFoldDB" id="A0A1E5SXW0"/>
<feature type="domain" description="HTH LytTR-type" evidence="3">
    <location>
        <begin position="143"/>
        <end position="241"/>
    </location>
</feature>
<dbReference type="InterPro" id="IPR046947">
    <property type="entry name" value="LytR-like"/>
</dbReference>
<dbReference type="Pfam" id="PF04397">
    <property type="entry name" value="LytTR"/>
    <property type="match status" value="1"/>
</dbReference>
<evidence type="ECO:0008006" key="6">
    <source>
        <dbReference type="Google" id="ProtNLM"/>
    </source>
</evidence>
<protein>
    <recommendedName>
        <fullName evidence="6">DNA-binding response regulator</fullName>
    </recommendedName>
</protein>
<dbReference type="PANTHER" id="PTHR37299">
    <property type="entry name" value="TRANSCRIPTIONAL REGULATOR-RELATED"/>
    <property type="match status" value="1"/>
</dbReference>
<dbReference type="GO" id="GO:0000156">
    <property type="term" value="F:phosphorelay response regulator activity"/>
    <property type="evidence" value="ECO:0007669"/>
    <property type="project" value="InterPro"/>
</dbReference>
<sequence length="242" mass="27966">MEYKGLKLKCIVVDDEQYARDLLAHHIGKTKTLQLVAKCKNAFEAESLLKRERIDLIFLDIQMPHKTGLDFLQDYTKEAKVVLTTAYREYALKGFEFEVLDYLLKPILEDRFLKCVQKIESIFSVEAKAAKYESILNDDDKSLVIKSGYESHRIQLSDILYIESVGEYIRYHTAESKYLVLQSLSKLAKELPDSFLQVHRSFIIPKLMVKSKVGHTLHLKNGQDIPIGKTYRSKINSANLFE</sequence>
<dbReference type="OrthoDB" id="2168082at2"/>
<evidence type="ECO:0000256" key="1">
    <source>
        <dbReference type="PROSITE-ProRule" id="PRU00169"/>
    </source>
</evidence>
<feature type="domain" description="Response regulatory" evidence="2">
    <location>
        <begin position="9"/>
        <end position="120"/>
    </location>
</feature>
<dbReference type="PROSITE" id="PS50930">
    <property type="entry name" value="HTH_LYTTR"/>
    <property type="match status" value="1"/>
</dbReference>
<dbReference type="STRING" id="1563681.BFP71_10710"/>
<evidence type="ECO:0000313" key="4">
    <source>
        <dbReference type="EMBL" id="OEK03964.1"/>
    </source>
</evidence>
<gene>
    <name evidence="4" type="ORF">BFP71_10710</name>
</gene>
<evidence type="ECO:0000259" key="2">
    <source>
        <dbReference type="PROSITE" id="PS50110"/>
    </source>
</evidence>
<dbReference type="SMART" id="SM00850">
    <property type="entry name" value="LytTR"/>
    <property type="match status" value="1"/>
</dbReference>